<dbReference type="InterPro" id="IPR005755">
    <property type="entry name" value="Ribosomal_uL13_euk/arc"/>
</dbReference>
<sequence>MSTFEKVVVIDGKGHLLGRLAAIISKQALNGQKVVVVRCEALNVSGEFFRNKLKYHAYLRKRCLVNPNHGAFHFRAPSRILYKAIRGMVPHKTARGAAALDRIKLFEGVPPPYDRVKRVVVPDALRALKLKPGRKYTTIGRISHEVGWKYQDVVAKLEDKRKAKSAAYYQRKQALLAIQKKAVEAKADAVKDINASLAAVGY</sequence>
<dbReference type="GO" id="GO:0006412">
    <property type="term" value="P:translation"/>
    <property type="evidence" value="ECO:0007669"/>
    <property type="project" value="InterPro"/>
</dbReference>
<dbReference type="InterPro" id="IPR005822">
    <property type="entry name" value="Ribosomal_uL13"/>
</dbReference>
<evidence type="ECO:0000256" key="1">
    <source>
        <dbReference type="ARBA" id="ARBA00006227"/>
    </source>
</evidence>
<comment type="caution">
    <text evidence="5">The sequence shown here is derived from an EMBL/GenBank/DDBJ whole genome shotgun (WGS) entry which is preliminary data.</text>
</comment>
<organism evidence="5 6">
    <name type="scientific">Absidia repens</name>
    <dbReference type="NCBI Taxonomy" id="90262"/>
    <lineage>
        <taxon>Eukaryota</taxon>
        <taxon>Fungi</taxon>
        <taxon>Fungi incertae sedis</taxon>
        <taxon>Mucoromycota</taxon>
        <taxon>Mucoromycotina</taxon>
        <taxon>Mucoromycetes</taxon>
        <taxon>Mucorales</taxon>
        <taxon>Cunninghamellaceae</taxon>
        <taxon>Absidia</taxon>
    </lineage>
</organism>
<dbReference type="Gene3D" id="3.90.1180.10">
    <property type="entry name" value="Ribosomal protein L13"/>
    <property type="match status" value="1"/>
</dbReference>
<evidence type="ECO:0000256" key="2">
    <source>
        <dbReference type="ARBA" id="ARBA00022980"/>
    </source>
</evidence>
<dbReference type="HAMAP" id="MF_01366">
    <property type="entry name" value="Ribosomal_uL13"/>
    <property type="match status" value="1"/>
</dbReference>
<dbReference type="Pfam" id="PF00572">
    <property type="entry name" value="Ribosomal_L13"/>
    <property type="match status" value="1"/>
</dbReference>
<dbReference type="STRING" id="90262.A0A1X2IDS4"/>
<keyword evidence="2 4" id="KW-0689">Ribosomal protein</keyword>
<dbReference type="GO" id="GO:0022625">
    <property type="term" value="C:cytosolic large ribosomal subunit"/>
    <property type="evidence" value="ECO:0007669"/>
    <property type="project" value="TreeGrafter"/>
</dbReference>
<dbReference type="AlphaFoldDB" id="A0A1X2IDS4"/>
<proteinExistence type="inferred from homology"/>
<dbReference type="InterPro" id="IPR036899">
    <property type="entry name" value="Ribosomal_uL13_sf"/>
</dbReference>
<evidence type="ECO:0000256" key="4">
    <source>
        <dbReference type="RuleBase" id="RU003877"/>
    </source>
</evidence>
<dbReference type="Proteomes" id="UP000193560">
    <property type="component" value="Unassembled WGS sequence"/>
</dbReference>
<evidence type="ECO:0000313" key="6">
    <source>
        <dbReference type="Proteomes" id="UP000193560"/>
    </source>
</evidence>
<dbReference type="InterPro" id="IPR023563">
    <property type="entry name" value="Ribosomal_uL13_CS"/>
</dbReference>
<name>A0A1X2IDS4_9FUNG</name>
<dbReference type="PANTHER" id="PTHR11545:SF3">
    <property type="entry name" value="LARGE RIBOSOMAL SUBUNIT PROTEIN UL13"/>
    <property type="match status" value="1"/>
</dbReference>
<dbReference type="FunFam" id="6.10.250.3250:FF:000001">
    <property type="entry name" value="60S ribosomal protein L13a"/>
    <property type="match status" value="1"/>
</dbReference>
<keyword evidence="6" id="KW-1185">Reference proteome</keyword>
<dbReference type="FunFam" id="3.90.1180.10:FF:000002">
    <property type="entry name" value="60S ribosomal protein L16"/>
    <property type="match status" value="1"/>
</dbReference>
<dbReference type="Gene3D" id="6.10.250.3250">
    <property type="match status" value="1"/>
</dbReference>
<keyword evidence="3 4" id="KW-0687">Ribonucleoprotein</keyword>
<dbReference type="CDD" id="cd00392">
    <property type="entry name" value="Ribosomal_L13"/>
    <property type="match status" value="1"/>
</dbReference>
<comment type="similarity">
    <text evidence="1 4">Belongs to the universal ribosomal protein uL13 family.</text>
</comment>
<dbReference type="PANTHER" id="PTHR11545">
    <property type="entry name" value="RIBOSOMAL PROTEIN L13"/>
    <property type="match status" value="1"/>
</dbReference>
<dbReference type="NCBIfam" id="TIGR01077">
    <property type="entry name" value="L13_A_E"/>
    <property type="match status" value="1"/>
</dbReference>
<dbReference type="PROSITE" id="PS00783">
    <property type="entry name" value="RIBOSOMAL_L13"/>
    <property type="match status" value="1"/>
</dbReference>
<reference evidence="5 6" key="1">
    <citation type="submission" date="2016-07" db="EMBL/GenBank/DDBJ databases">
        <title>Pervasive Adenine N6-methylation of Active Genes in Fungi.</title>
        <authorList>
            <consortium name="DOE Joint Genome Institute"/>
            <person name="Mondo S.J."/>
            <person name="Dannebaum R.O."/>
            <person name="Kuo R.C."/>
            <person name="Labutti K."/>
            <person name="Haridas S."/>
            <person name="Kuo A."/>
            <person name="Salamov A."/>
            <person name="Ahrendt S.R."/>
            <person name="Lipzen A."/>
            <person name="Sullivan W."/>
            <person name="Andreopoulos W.B."/>
            <person name="Clum A."/>
            <person name="Lindquist E."/>
            <person name="Daum C."/>
            <person name="Ramamoorthy G.K."/>
            <person name="Gryganskyi A."/>
            <person name="Culley D."/>
            <person name="Magnuson J.K."/>
            <person name="James T.Y."/>
            <person name="O'Malley M.A."/>
            <person name="Stajich J.E."/>
            <person name="Spatafora J.W."/>
            <person name="Visel A."/>
            <person name="Grigoriev I.V."/>
        </authorList>
    </citation>
    <scope>NUCLEOTIDE SEQUENCE [LARGE SCALE GENOMIC DNA]</scope>
    <source>
        <strain evidence="5 6">NRRL 1336</strain>
    </source>
</reference>
<dbReference type="GO" id="GO:0003735">
    <property type="term" value="F:structural constituent of ribosome"/>
    <property type="evidence" value="ECO:0007669"/>
    <property type="project" value="InterPro"/>
</dbReference>
<evidence type="ECO:0000313" key="5">
    <source>
        <dbReference type="EMBL" id="ORZ14624.1"/>
    </source>
</evidence>
<accession>A0A1X2IDS4</accession>
<evidence type="ECO:0000256" key="3">
    <source>
        <dbReference type="ARBA" id="ARBA00023274"/>
    </source>
</evidence>
<dbReference type="OrthoDB" id="1882297at2759"/>
<dbReference type="SUPFAM" id="SSF52161">
    <property type="entry name" value="Ribosomal protein L13"/>
    <property type="match status" value="1"/>
</dbReference>
<gene>
    <name evidence="5" type="ORF">BCR42DRAFT_417318</name>
</gene>
<protein>
    <submittedName>
        <fullName evidence="5">60S ribosomal protein L16</fullName>
    </submittedName>
</protein>
<dbReference type="GO" id="GO:0017148">
    <property type="term" value="P:negative regulation of translation"/>
    <property type="evidence" value="ECO:0007669"/>
    <property type="project" value="TreeGrafter"/>
</dbReference>
<dbReference type="EMBL" id="MCGE01000014">
    <property type="protein sequence ID" value="ORZ14624.1"/>
    <property type="molecule type" value="Genomic_DNA"/>
</dbReference>
<dbReference type="GO" id="GO:0003729">
    <property type="term" value="F:mRNA binding"/>
    <property type="evidence" value="ECO:0007669"/>
    <property type="project" value="TreeGrafter"/>
</dbReference>